<dbReference type="EMBL" id="QJVC01000020">
    <property type="protein sequence ID" value="PYI37560.1"/>
    <property type="molecule type" value="Genomic_DNA"/>
</dbReference>
<comment type="similarity">
    <text evidence="2">Belongs to the FKBP-type PPIase family.</text>
</comment>
<evidence type="ECO:0000256" key="5">
    <source>
        <dbReference type="ARBA" id="ARBA00023235"/>
    </source>
</evidence>
<evidence type="ECO:0000256" key="3">
    <source>
        <dbReference type="ARBA" id="ARBA00013194"/>
    </source>
</evidence>
<evidence type="ECO:0000256" key="7">
    <source>
        <dbReference type="SAM" id="SignalP"/>
    </source>
</evidence>
<dbReference type="AlphaFoldDB" id="A0A2V5J544"/>
<comment type="catalytic activity">
    <reaction evidence="1 6">
        <text>[protein]-peptidylproline (omega=180) = [protein]-peptidylproline (omega=0)</text>
        <dbReference type="Rhea" id="RHEA:16237"/>
        <dbReference type="Rhea" id="RHEA-COMP:10747"/>
        <dbReference type="Rhea" id="RHEA-COMP:10748"/>
        <dbReference type="ChEBI" id="CHEBI:83833"/>
        <dbReference type="ChEBI" id="CHEBI:83834"/>
        <dbReference type="EC" id="5.2.1.8"/>
    </reaction>
</comment>
<evidence type="ECO:0000256" key="4">
    <source>
        <dbReference type="ARBA" id="ARBA00023110"/>
    </source>
</evidence>
<dbReference type="EC" id="5.2.1.8" evidence="3 6"/>
<evidence type="ECO:0000256" key="6">
    <source>
        <dbReference type="PROSITE-ProRule" id="PRU00277"/>
    </source>
</evidence>
<dbReference type="PROSITE" id="PS51257">
    <property type="entry name" value="PROKAR_LIPOPROTEIN"/>
    <property type="match status" value="1"/>
</dbReference>
<dbReference type="RefSeq" id="WP_110486319.1">
    <property type="nucleotide sequence ID" value="NZ_QJVC01000020.1"/>
</dbReference>
<dbReference type="Pfam" id="PF00254">
    <property type="entry name" value="FKBP_C"/>
    <property type="match status" value="1"/>
</dbReference>
<organism evidence="9 10">
    <name type="scientific">Arthrobacter psychrolactophilus</name>
    <dbReference type="NCBI Taxonomy" id="92442"/>
    <lineage>
        <taxon>Bacteria</taxon>
        <taxon>Bacillati</taxon>
        <taxon>Actinomycetota</taxon>
        <taxon>Actinomycetes</taxon>
        <taxon>Micrococcales</taxon>
        <taxon>Micrococcaceae</taxon>
        <taxon>Arthrobacter</taxon>
    </lineage>
</organism>
<dbReference type="GO" id="GO:0003755">
    <property type="term" value="F:peptidyl-prolyl cis-trans isomerase activity"/>
    <property type="evidence" value="ECO:0007669"/>
    <property type="project" value="UniProtKB-KW"/>
</dbReference>
<dbReference type="InterPro" id="IPR001179">
    <property type="entry name" value="PPIase_FKBP_dom"/>
</dbReference>
<dbReference type="Gene3D" id="3.10.50.40">
    <property type="match status" value="1"/>
</dbReference>
<evidence type="ECO:0000313" key="9">
    <source>
        <dbReference type="EMBL" id="PYI37560.1"/>
    </source>
</evidence>
<keyword evidence="10" id="KW-1185">Reference proteome</keyword>
<proteinExistence type="inferred from homology"/>
<feature type="domain" description="PPIase FKBP-type" evidence="8">
    <location>
        <begin position="237"/>
        <end position="321"/>
    </location>
</feature>
<protein>
    <recommendedName>
        <fullName evidence="3 6">peptidylprolyl isomerase</fullName>
        <ecNumber evidence="3 6">5.2.1.8</ecNumber>
    </recommendedName>
</protein>
<dbReference type="InterPro" id="IPR046357">
    <property type="entry name" value="PPIase_dom_sf"/>
</dbReference>
<reference evidence="9 10" key="1">
    <citation type="submission" date="2018-05" db="EMBL/GenBank/DDBJ databases">
        <title>Genetic diversity of glacier-inhabiting Cryobacterium bacteria in China and description of Cryobacterium mengkeensis sp. nov. and Arthrobacter glacialis sp. nov.</title>
        <authorList>
            <person name="Liu Q."/>
            <person name="Xin Y.-H."/>
        </authorList>
    </citation>
    <scope>NUCLEOTIDE SEQUENCE [LARGE SCALE GENOMIC DNA]</scope>
    <source>
        <strain evidence="9 10">B7</strain>
    </source>
</reference>
<dbReference type="OrthoDB" id="25996at2"/>
<dbReference type="PROSITE" id="PS50059">
    <property type="entry name" value="FKBP_PPIASE"/>
    <property type="match status" value="1"/>
</dbReference>
<name>A0A2V5J544_9MICC</name>
<keyword evidence="7" id="KW-0732">Signal</keyword>
<dbReference type="PANTHER" id="PTHR43811:SF19">
    <property type="entry name" value="39 KDA FK506-BINDING NUCLEAR PROTEIN"/>
    <property type="match status" value="1"/>
</dbReference>
<evidence type="ECO:0000313" key="10">
    <source>
        <dbReference type="Proteomes" id="UP000247980"/>
    </source>
</evidence>
<evidence type="ECO:0000259" key="8">
    <source>
        <dbReference type="PROSITE" id="PS50059"/>
    </source>
</evidence>
<sequence>MRRLLVLLLPLLLLVSACSQEAGDTAATSSASVSIPPSNAEALASVKVADQGKAKAPTVTFDKPLAITAESMKVLTPGDGAQIKAGQIVSFQQVALNAEDGTVSGETFTKEQNNNITLDDNFKTQFPMVYTTFLSAKVGSYLAYGIPGTAAVEGSTAAPSSAAIPAELSIFLVTGVKDVVAPLSAPEGDTVTPPAGLPTVKVDDKGTPVITMGDAKAPTELVSQDLITGKGVALKATDTIVANYVGANLVGGKVFDSSYTKGTPATFSLNQVIEGWTKGLTGKTVGSRVLLVIPAAQAYGDAGQGDAKGDLVFVVDILGVQ</sequence>
<gene>
    <name evidence="9" type="ORF">CVS30_14915</name>
</gene>
<comment type="caution">
    <text evidence="9">The sequence shown here is derived from an EMBL/GenBank/DDBJ whole genome shotgun (WGS) entry which is preliminary data.</text>
</comment>
<evidence type="ECO:0000256" key="1">
    <source>
        <dbReference type="ARBA" id="ARBA00000971"/>
    </source>
</evidence>
<keyword evidence="4 6" id="KW-0697">Rotamase</keyword>
<evidence type="ECO:0000256" key="2">
    <source>
        <dbReference type="ARBA" id="ARBA00006577"/>
    </source>
</evidence>
<dbReference type="Proteomes" id="UP000247980">
    <property type="component" value="Unassembled WGS sequence"/>
</dbReference>
<feature type="chain" id="PRO_5015848987" description="peptidylprolyl isomerase" evidence="7">
    <location>
        <begin position="23"/>
        <end position="321"/>
    </location>
</feature>
<dbReference type="SUPFAM" id="SSF54534">
    <property type="entry name" value="FKBP-like"/>
    <property type="match status" value="1"/>
</dbReference>
<keyword evidence="5 6" id="KW-0413">Isomerase</keyword>
<feature type="signal peptide" evidence="7">
    <location>
        <begin position="1"/>
        <end position="22"/>
    </location>
</feature>
<accession>A0A2V5J544</accession>
<dbReference type="PANTHER" id="PTHR43811">
    <property type="entry name" value="FKBP-TYPE PEPTIDYL-PROLYL CIS-TRANS ISOMERASE FKPA"/>
    <property type="match status" value="1"/>
</dbReference>